<dbReference type="CDD" id="cd16964">
    <property type="entry name" value="YqgF"/>
    <property type="match status" value="1"/>
</dbReference>
<dbReference type="PANTHER" id="PTHR33317:SF4">
    <property type="entry name" value="POLYNUCLEOTIDYL TRANSFERASE, RIBONUCLEASE H-LIKE SUPERFAMILY PROTEIN"/>
    <property type="match status" value="1"/>
</dbReference>
<dbReference type="SUPFAM" id="SSF53098">
    <property type="entry name" value="Ribonuclease H-like"/>
    <property type="match status" value="1"/>
</dbReference>
<comment type="caution">
    <text evidence="7">The sequence shown here is derived from an EMBL/GenBank/DDBJ whole genome shotgun (WGS) entry which is preliminary data.</text>
</comment>
<reference evidence="7 8" key="1">
    <citation type="journal article" date="2016" name="Nat. Commun.">
        <title>Thousands of microbial genomes shed light on interconnected biogeochemical processes in an aquifer system.</title>
        <authorList>
            <person name="Anantharaman K."/>
            <person name="Brown C.T."/>
            <person name="Hug L.A."/>
            <person name="Sharon I."/>
            <person name="Castelle C.J."/>
            <person name="Probst A.J."/>
            <person name="Thomas B.C."/>
            <person name="Singh A."/>
            <person name="Wilkins M.J."/>
            <person name="Karaoz U."/>
            <person name="Brodie E.L."/>
            <person name="Williams K.H."/>
            <person name="Hubbard S.S."/>
            <person name="Banfield J.F."/>
        </authorList>
    </citation>
    <scope>NUCLEOTIDE SEQUENCE [LARGE SCALE GENOMIC DNA]</scope>
</reference>
<keyword evidence="4 5" id="KW-0378">Hydrolase</keyword>
<evidence type="ECO:0000313" key="7">
    <source>
        <dbReference type="EMBL" id="OHA90019.1"/>
    </source>
</evidence>
<evidence type="ECO:0000256" key="5">
    <source>
        <dbReference type="HAMAP-Rule" id="MF_00651"/>
    </source>
</evidence>
<dbReference type="InterPro" id="IPR037027">
    <property type="entry name" value="YqgF/RNaseH-like_dom_sf"/>
</dbReference>
<accession>A0A1G2SZK5</accession>
<dbReference type="InterPro" id="IPR006641">
    <property type="entry name" value="YqgF/RNaseH-like_dom"/>
</dbReference>
<dbReference type="Gene3D" id="3.30.420.140">
    <property type="entry name" value="YqgF/RNase H-like domain"/>
    <property type="match status" value="1"/>
</dbReference>
<feature type="domain" description="YqgF/RNase H-like" evidence="6">
    <location>
        <begin position="1"/>
        <end position="98"/>
    </location>
</feature>
<gene>
    <name evidence="7" type="ORF">A2838_00045</name>
</gene>
<comment type="similarity">
    <text evidence="5">Belongs to the YqgF HJR family.</text>
</comment>
<organism evidence="7 8">
    <name type="scientific">Candidatus Zambryskibacteria bacterium RIFCSPHIGHO2_01_FULL_46_25</name>
    <dbReference type="NCBI Taxonomy" id="1802738"/>
    <lineage>
        <taxon>Bacteria</taxon>
        <taxon>Candidatus Zambryskiibacteriota</taxon>
    </lineage>
</organism>
<keyword evidence="2 5" id="KW-0690">Ribosome biogenesis</keyword>
<dbReference type="GO" id="GO:0016788">
    <property type="term" value="F:hydrolase activity, acting on ester bonds"/>
    <property type="evidence" value="ECO:0007669"/>
    <property type="project" value="UniProtKB-UniRule"/>
</dbReference>
<dbReference type="InterPro" id="IPR005227">
    <property type="entry name" value="YqgF"/>
</dbReference>
<keyword evidence="3 5" id="KW-0540">Nuclease</keyword>
<evidence type="ECO:0000259" key="6">
    <source>
        <dbReference type="SMART" id="SM00732"/>
    </source>
</evidence>
<proteinExistence type="inferred from homology"/>
<dbReference type="Pfam" id="PF03652">
    <property type="entry name" value="RuvX"/>
    <property type="match status" value="1"/>
</dbReference>
<dbReference type="EMBL" id="MHVH01000006">
    <property type="protein sequence ID" value="OHA90019.1"/>
    <property type="molecule type" value="Genomic_DNA"/>
</dbReference>
<dbReference type="GO" id="GO:0004518">
    <property type="term" value="F:nuclease activity"/>
    <property type="evidence" value="ECO:0007669"/>
    <property type="project" value="UniProtKB-KW"/>
</dbReference>
<keyword evidence="1 5" id="KW-0963">Cytoplasm</keyword>
<dbReference type="SMART" id="SM00732">
    <property type="entry name" value="YqgFc"/>
    <property type="match status" value="1"/>
</dbReference>
<dbReference type="InterPro" id="IPR012337">
    <property type="entry name" value="RNaseH-like_sf"/>
</dbReference>
<dbReference type="GO" id="GO:0000967">
    <property type="term" value="P:rRNA 5'-end processing"/>
    <property type="evidence" value="ECO:0007669"/>
    <property type="project" value="UniProtKB-UniRule"/>
</dbReference>
<dbReference type="Proteomes" id="UP000178107">
    <property type="component" value="Unassembled WGS sequence"/>
</dbReference>
<dbReference type="HAMAP" id="MF_00651">
    <property type="entry name" value="Nuclease_YqgF"/>
    <property type="match status" value="1"/>
</dbReference>
<dbReference type="EC" id="3.1.-.-" evidence="5"/>
<sequence length="127" mass="13943">MKLMAIDYGEKRVGVASTDASGEFALPRMTLPNDSELLENLVRFKKEEGIERVVIGESKNYKGEANPIMDSVLKLKADLESLGVEVVLHPEILTTMEARQIQGQTDMTDASAAALILKSYIDSSDLK</sequence>
<evidence type="ECO:0000256" key="2">
    <source>
        <dbReference type="ARBA" id="ARBA00022517"/>
    </source>
</evidence>
<evidence type="ECO:0000256" key="3">
    <source>
        <dbReference type="ARBA" id="ARBA00022722"/>
    </source>
</evidence>
<evidence type="ECO:0000256" key="1">
    <source>
        <dbReference type="ARBA" id="ARBA00022490"/>
    </source>
</evidence>
<dbReference type="NCBIfam" id="TIGR00250">
    <property type="entry name" value="RNAse_H_YqgF"/>
    <property type="match status" value="1"/>
</dbReference>
<name>A0A1G2SZK5_9BACT</name>
<evidence type="ECO:0000313" key="8">
    <source>
        <dbReference type="Proteomes" id="UP000178107"/>
    </source>
</evidence>
<evidence type="ECO:0000256" key="4">
    <source>
        <dbReference type="ARBA" id="ARBA00022801"/>
    </source>
</evidence>
<protein>
    <recommendedName>
        <fullName evidence="5">Putative pre-16S rRNA nuclease</fullName>
        <ecNumber evidence="5">3.1.-.-</ecNumber>
    </recommendedName>
</protein>
<comment type="function">
    <text evidence="5">Could be a nuclease involved in processing of the 5'-end of pre-16S rRNA.</text>
</comment>
<dbReference type="AlphaFoldDB" id="A0A1G2SZK5"/>
<dbReference type="PANTHER" id="PTHR33317">
    <property type="entry name" value="POLYNUCLEOTIDYL TRANSFERASE, RIBONUCLEASE H-LIKE SUPERFAMILY PROTEIN"/>
    <property type="match status" value="1"/>
</dbReference>
<comment type="subcellular location">
    <subcellularLocation>
        <location evidence="5">Cytoplasm</location>
    </subcellularLocation>
</comment>
<dbReference type="GO" id="GO:0005829">
    <property type="term" value="C:cytosol"/>
    <property type="evidence" value="ECO:0007669"/>
    <property type="project" value="TreeGrafter"/>
</dbReference>